<comment type="caution">
    <text evidence="1">The sequence shown here is derived from an EMBL/GenBank/DDBJ whole genome shotgun (WGS) entry which is preliminary data.</text>
</comment>
<keyword evidence="2" id="KW-1185">Reference proteome</keyword>
<sequence>MVEEKDASNYKASRLKTRLKVDYPQLVFFAPSKCTQSELVYVEAVSAGEVLDNLPDSASNSGSEYELYDEEDNQQTNCQQQSSFQVENNMHLLYSGAMLLQTLIKGAPEFDAPWPPTFYDITLESARKMVPIPLYNFLAWVLGMTDDPGFDDYAKVTAEENAKLLSLAQDIIYVSHAGRKPTPKHLALSMTICQMTGSSGLLKIIHGFGHCASHSTTLRHDTALAELNLQSSTVVPKEILPNKHTTLIWDNDDFQEESKSSTHITNGIAVQRALNEDVITIPPLVKTRRKSLDDPCCELMPYSIGKKKSIDVLEQCSDLEFEEECHSTHQISANKLDLVYCLLKLSFIDNSELLPDWTGFNTLLSRNDTSALNLSRIGYLPVIEGSPTQYTTVYTVFVKSLEIAAKLNLEYVVLVFDEAIYAKAQQIRWKNESFMVKTILRLGDFHAVMSFCGAISRIFQDAGLRDVLVESGVVGQNTVNGVMSGKFYNGSVKCHKIMHEALEIIRFQCFMDNCSPERACEIESLLCNIRDAFLNEEFYDYLESPELKGIIDKYETFIEMASKQFPTFALWSTYIEITGAAKNIRENWTVQRQDRYGFSAIACDQAIEQTANRDSKTKGGMIGFTLNRGAVHRWFLSQSERSAIARQCLLMTSATNECRTRKNLDEPKRKSHEADVLSVMNTIENTINPFELDQSEMVHITSGIIANDKVKNDLQNVKAIGEERLSTFVQTKLLSKEPDIFAAIQKTKLHTFSSLTKPVSTTKAKGKEISLKSSRNLMGKLLLLASSREIDLKEVLSFSLGPYPLSLATTDGIMVKTVKANLMHIIEDMVDDSVTDVIPSNGALIIDAMAMFQSLSQVPPTFEELPPLLLSILISMATRLNATRVDFVVDRYPKVSIKNSERKKRASTGSNMLKIYGKKQKTPTQWKKFLNNGENKESLACFVVDEWKESKSENFRGIVLYATRKDQCFKFLPSHNESEKPEFEQIHELHSDHEEADTRLLLHANHASTSGYTHVFVKSPDTDVFVLLVAKGNHLTSQMYFVTGNNAKSRIIDITKIARSLDDDICDSLIGLHAFTGCDTTSAFYGKGKKKTWKLMVEKKMFDGFRQLGSCYFPSSETFQHLEKFVCALYGQDGIRHVNEARYRLFKLGNFSDENLPPNKDCLYHHIRRVNYQTLIWKKSFDAVINAPDPAEHGWVINNDEIELKWMSIDAAPEELLQFVNCGCKTGCKSNRCGCK</sequence>
<dbReference type="AlphaFoldDB" id="A0A7D9D8N3"/>
<evidence type="ECO:0000313" key="2">
    <source>
        <dbReference type="Proteomes" id="UP001152795"/>
    </source>
</evidence>
<dbReference type="OrthoDB" id="6021232at2759"/>
<protein>
    <submittedName>
        <fullName evidence="1">Uncharacterized protein</fullName>
    </submittedName>
</protein>
<dbReference type="PANTHER" id="PTHR46704:SF9">
    <property type="entry name" value="BHLH DOMAIN-CONTAINING PROTEIN"/>
    <property type="match status" value="1"/>
</dbReference>
<name>A0A7D9D8N3_PARCT</name>
<gene>
    <name evidence="1" type="ORF">PACLA_8A018683</name>
</gene>
<evidence type="ECO:0000313" key="1">
    <source>
        <dbReference type="EMBL" id="CAB3979621.1"/>
    </source>
</evidence>
<organism evidence="1 2">
    <name type="scientific">Paramuricea clavata</name>
    <name type="common">Red gorgonian</name>
    <name type="synonym">Violescent sea-whip</name>
    <dbReference type="NCBI Taxonomy" id="317549"/>
    <lineage>
        <taxon>Eukaryota</taxon>
        <taxon>Metazoa</taxon>
        <taxon>Cnidaria</taxon>
        <taxon>Anthozoa</taxon>
        <taxon>Octocorallia</taxon>
        <taxon>Malacalcyonacea</taxon>
        <taxon>Plexauridae</taxon>
        <taxon>Paramuricea</taxon>
    </lineage>
</organism>
<accession>A0A7D9D8N3</accession>
<dbReference type="Proteomes" id="UP001152795">
    <property type="component" value="Unassembled WGS sequence"/>
</dbReference>
<dbReference type="PANTHER" id="PTHR46704">
    <property type="entry name" value="CXC DOMAIN-CONTAINING PROTEIN-RELATED"/>
    <property type="match status" value="1"/>
</dbReference>
<proteinExistence type="predicted"/>
<reference evidence="1" key="1">
    <citation type="submission" date="2020-04" db="EMBL/GenBank/DDBJ databases">
        <authorList>
            <person name="Alioto T."/>
            <person name="Alioto T."/>
            <person name="Gomez Garrido J."/>
        </authorList>
    </citation>
    <scope>NUCLEOTIDE SEQUENCE</scope>
    <source>
        <strain evidence="1">A484AB</strain>
    </source>
</reference>
<dbReference type="EMBL" id="CACRXK020000214">
    <property type="protein sequence ID" value="CAB3979621.1"/>
    <property type="molecule type" value="Genomic_DNA"/>
</dbReference>